<evidence type="ECO:0000313" key="4">
    <source>
        <dbReference type="Proteomes" id="UP001549047"/>
    </source>
</evidence>
<protein>
    <submittedName>
        <fullName evidence="3">Surface antigen</fullName>
    </submittedName>
</protein>
<evidence type="ECO:0000259" key="2">
    <source>
        <dbReference type="Pfam" id="PF16998"/>
    </source>
</evidence>
<feature type="domain" description="Surface antigen" evidence="2">
    <location>
        <begin position="10"/>
        <end position="113"/>
    </location>
</feature>
<dbReference type="InterPro" id="IPR032635">
    <property type="entry name" value="Anti_2"/>
</dbReference>
<keyword evidence="4" id="KW-1185">Reference proteome</keyword>
<evidence type="ECO:0000256" key="1">
    <source>
        <dbReference type="SAM" id="MobiDB-lite"/>
    </source>
</evidence>
<proteinExistence type="predicted"/>
<gene>
    <name evidence="3" type="ORF">ABID16_003483</name>
</gene>
<reference evidence="3 4" key="1">
    <citation type="submission" date="2024-06" db="EMBL/GenBank/DDBJ databases">
        <title>Genomic Encyclopedia of Type Strains, Phase IV (KMG-IV): sequencing the most valuable type-strain genomes for metagenomic binning, comparative biology and taxonomic classification.</title>
        <authorList>
            <person name="Goeker M."/>
        </authorList>
    </citation>
    <scope>NUCLEOTIDE SEQUENCE [LARGE SCALE GENOMIC DNA]</scope>
    <source>
        <strain evidence="3 4">DSM 29780</strain>
    </source>
</reference>
<dbReference type="EMBL" id="JBEPMB010000006">
    <property type="protein sequence ID" value="MET3615140.1"/>
    <property type="molecule type" value="Genomic_DNA"/>
</dbReference>
<dbReference type="Proteomes" id="UP001549047">
    <property type="component" value="Unassembled WGS sequence"/>
</dbReference>
<evidence type="ECO:0000313" key="3">
    <source>
        <dbReference type="EMBL" id="MET3615140.1"/>
    </source>
</evidence>
<sequence length="115" mass="11971">MGTGLGFADNVDAGLTTQSTPAAQRKPVDSDENTIRNAVSSADLGRLKGEPLPWANTDTGSAGVVTGITQTQAGEVTCRDFTTTSHSFKGVSKYSGTTCLTPSGEWKIVSFAKQD</sequence>
<feature type="region of interest" description="Disordered" evidence="1">
    <location>
        <begin position="1"/>
        <end position="59"/>
    </location>
</feature>
<name>A0ABV2J593_9HYPH</name>
<comment type="caution">
    <text evidence="3">The sequence shown here is derived from an EMBL/GenBank/DDBJ whole genome shotgun (WGS) entry which is preliminary data.</text>
</comment>
<dbReference type="RefSeq" id="WP_354557630.1">
    <property type="nucleotide sequence ID" value="NZ_JBEPMB010000006.1"/>
</dbReference>
<dbReference type="Pfam" id="PF16998">
    <property type="entry name" value="17kDa_Anti_2"/>
    <property type="match status" value="1"/>
</dbReference>
<organism evidence="3 4">
    <name type="scientific">Rhizobium aquaticum</name>
    <dbReference type="NCBI Taxonomy" id="1549636"/>
    <lineage>
        <taxon>Bacteria</taxon>
        <taxon>Pseudomonadati</taxon>
        <taxon>Pseudomonadota</taxon>
        <taxon>Alphaproteobacteria</taxon>
        <taxon>Hyphomicrobiales</taxon>
        <taxon>Rhizobiaceae</taxon>
        <taxon>Rhizobium/Agrobacterium group</taxon>
        <taxon>Rhizobium</taxon>
    </lineage>
</organism>
<accession>A0ABV2J593</accession>